<evidence type="ECO:0000313" key="11">
    <source>
        <dbReference type="EMBL" id="QEL11894.1"/>
    </source>
</evidence>
<evidence type="ECO:0000256" key="3">
    <source>
        <dbReference type="ARBA" id="ARBA00022475"/>
    </source>
</evidence>
<feature type="domain" description="Tripartite ATP-independent periplasmic transporters DctQ component" evidence="10">
    <location>
        <begin position="47"/>
        <end position="174"/>
    </location>
</feature>
<evidence type="ECO:0000256" key="7">
    <source>
        <dbReference type="ARBA" id="ARBA00023136"/>
    </source>
</evidence>
<dbReference type="GO" id="GO:0015740">
    <property type="term" value="P:C4-dicarboxylate transport"/>
    <property type="evidence" value="ECO:0007669"/>
    <property type="project" value="TreeGrafter"/>
</dbReference>
<dbReference type="GO" id="GO:0005886">
    <property type="term" value="C:plasma membrane"/>
    <property type="evidence" value="ECO:0007669"/>
    <property type="project" value="UniProtKB-SubCell"/>
</dbReference>
<gene>
    <name evidence="11" type="ORF">FY550_12605</name>
</gene>
<organism evidence="11 12">
    <name type="scientific">Kushneria phosphatilytica</name>
    <dbReference type="NCBI Taxonomy" id="657387"/>
    <lineage>
        <taxon>Bacteria</taxon>
        <taxon>Pseudomonadati</taxon>
        <taxon>Pseudomonadota</taxon>
        <taxon>Gammaproteobacteria</taxon>
        <taxon>Oceanospirillales</taxon>
        <taxon>Halomonadaceae</taxon>
        <taxon>Kushneria</taxon>
    </lineage>
</organism>
<sequence>MTDTRHSVESLQNDPGQVPVLGGWAGYLMRGLDGLFALLSALSLLGIVLVVVLQIVSRLMLPITLAWTEELSRYLFIWMVALSAGLILRRRRHVTLELFHHRLGRRGQALYQSLVCLLLGGFSILALPPAWKFASIGAFQTSPTLGIPMIWIFLSMTVLLALVLFYSVIGLLEAVLAMRGAIRANGEA</sequence>
<dbReference type="RefSeq" id="WP_149054563.1">
    <property type="nucleotide sequence ID" value="NZ_CP043420.1"/>
</dbReference>
<evidence type="ECO:0000256" key="8">
    <source>
        <dbReference type="ARBA" id="ARBA00038436"/>
    </source>
</evidence>
<comment type="subcellular location">
    <subcellularLocation>
        <location evidence="1 9">Cell inner membrane</location>
        <topology evidence="1 9">Multi-pass membrane protein</topology>
    </subcellularLocation>
</comment>
<comment type="function">
    <text evidence="9">Part of the tripartite ATP-independent periplasmic (TRAP) transport system.</text>
</comment>
<evidence type="ECO:0000256" key="6">
    <source>
        <dbReference type="ARBA" id="ARBA00022989"/>
    </source>
</evidence>
<dbReference type="PANTHER" id="PTHR35011">
    <property type="entry name" value="2,3-DIKETO-L-GULONATE TRAP TRANSPORTER SMALL PERMEASE PROTEIN YIAM"/>
    <property type="match status" value="1"/>
</dbReference>
<keyword evidence="3" id="KW-1003">Cell membrane</keyword>
<evidence type="ECO:0000256" key="4">
    <source>
        <dbReference type="ARBA" id="ARBA00022519"/>
    </source>
</evidence>
<reference evidence="11 12" key="1">
    <citation type="submission" date="2019-08" db="EMBL/GenBank/DDBJ databases">
        <title>Complete genome sequence of Kushneria sp. YCWA18, a halophilic phosphate-solubilizing bacterium isolated from Daqiao saltern in China.</title>
        <authorList>
            <person name="Du G.-X."/>
            <person name="Qu L.-Y."/>
        </authorList>
    </citation>
    <scope>NUCLEOTIDE SEQUENCE [LARGE SCALE GENOMIC DNA]</scope>
    <source>
        <strain evidence="11 12">YCWA18</strain>
    </source>
</reference>
<dbReference type="KEGG" id="kuy:FY550_12605"/>
<evidence type="ECO:0000259" key="10">
    <source>
        <dbReference type="Pfam" id="PF04290"/>
    </source>
</evidence>
<accession>A0A5C1A1F6</accession>
<dbReference type="InterPro" id="IPR007387">
    <property type="entry name" value="TRAP_DctQ"/>
</dbReference>
<feature type="transmembrane region" description="Helical" evidence="9">
    <location>
        <begin position="151"/>
        <end position="176"/>
    </location>
</feature>
<keyword evidence="6 9" id="KW-1133">Transmembrane helix</keyword>
<evidence type="ECO:0000256" key="1">
    <source>
        <dbReference type="ARBA" id="ARBA00004429"/>
    </source>
</evidence>
<feature type="transmembrane region" description="Helical" evidence="9">
    <location>
        <begin position="71"/>
        <end position="88"/>
    </location>
</feature>
<comment type="similarity">
    <text evidence="8 9">Belongs to the TRAP transporter small permease family.</text>
</comment>
<keyword evidence="5 9" id="KW-0812">Transmembrane</keyword>
<dbReference type="AlphaFoldDB" id="A0A5C1A1F6"/>
<keyword evidence="12" id="KW-1185">Reference proteome</keyword>
<dbReference type="Proteomes" id="UP000322553">
    <property type="component" value="Chromosome"/>
</dbReference>
<dbReference type="InterPro" id="IPR055348">
    <property type="entry name" value="DctQ"/>
</dbReference>
<protein>
    <recommendedName>
        <fullName evidence="9">TRAP transporter small permease protein</fullName>
    </recommendedName>
</protein>
<keyword evidence="7 9" id="KW-0472">Membrane</keyword>
<feature type="transmembrane region" description="Helical" evidence="9">
    <location>
        <begin position="35"/>
        <end position="56"/>
    </location>
</feature>
<dbReference type="EMBL" id="CP043420">
    <property type="protein sequence ID" value="QEL11894.1"/>
    <property type="molecule type" value="Genomic_DNA"/>
</dbReference>
<keyword evidence="2 9" id="KW-0813">Transport</keyword>
<dbReference type="PANTHER" id="PTHR35011:SF2">
    <property type="entry name" value="2,3-DIKETO-L-GULONATE TRAP TRANSPORTER SMALL PERMEASE PROTEIN YIAM"/>
    <property type="match status" value="1"/>
</dbReference>
<evidence type="ECO:0000256" key="5">
    <source>
        <dbReference type="ARBA" id="ARBA00022692"/>
    </source>
</evidence>
<evidence type="ECO:0000313" key="12">
    <source>
        <dbReference type="Proteomes" id="UP000322553"/>
    </source>
</evidence>
<proteinExistence type="inferred from homology"/>
<feature type="transmembrane region" description="Helical" evidence="9">
    <location>
        <begin position="109"/>
        <end position="131"/>
    </location>
</feature>
<dbReference type="GO" id="GO:0022857">
    <property type="term" value="F:transmembrane transporter activity"/>
    <property type="evidence" value="ECO:0007669"/>
    <property type="project" value="UniProtKB-UniRule"/>
</dbReference>
<evidence type="ECO:0000256" key="2">
    <source>
        <dbReference type="ARBA" id="ARBA00022448"/>
    </source>
</evidence>
<comment type="subunit">
    <text evidence="9">The complex comprises the extracytoplasmic solute receptor protein and the two transmembrane proteins.</text>
</comment>
<dbReference type="Pfam" id="PF04290">
    <property type="entry name" value="DctQ"/>
    <property type="match status" value="1"/>
</dbReference>
<name>A0A5C1A1F6_9GAMM</name>
<evidence type="ECO:0000256" key="9">
    <source>
        <dbReference type="RuleBase" id="RU369079"/>
    </source>
</evidence>
<keyword evidence="4 9" id="KW-0997">Cell inner membrane</keyword>